<feature type="region of interest" description="Disordered" evidence="2">
    <location>
        <begin position="1"/>
        <end position="27"/>
    </location>
</feature>
<reference evidence="4 5" key="1">
    <citation type="journal article" date="2018" name="Sci. Data">
        <title>The draft genome sequence of cork oak.</title>
        <authorList>
            <person name="Ramos A.M."/>
            <person name="Usie A."/>
            <person name="Barbosa P."/>
            <person name="Barros P.M."/>
            <person name="Capote T."/>
            <person name="Chaves I."/>
            <person name="Simoes F."/>
            <person name="Abreu I."/>
            <person name="Carrasquinho I."/>
            <person name="Faro C."/>
            <person name="Guimaraes J.B."/>
            <person name="Mendonca D."/>
            <person name="Nobrega F."/>
            <person name="Rodrigues L."/>
            <person name="Saibo N.J.M."/>
            <person name="Varela M.C."/>
            <person name="Egas C."/>
            <person name="Matos J."/>
            <person name="Miguel C.M."/>
            <person name="Oliveira M.M."/>
            <person name="Ricardo C.P."/>
            <person name="Goncalves S."/>
        </authorList>
    </citation>
    <scope>NUCLEOTIDE SEQUENCE [LARGE SCALE GENOMIC DNA]</scope>
    <source>
        <strain evidence="5">cv. HL8</strain>
    </source>
</reference>
<dbReference type="GO" id="GO:0016787">
    <property type="term" value="F:hydrolase activity"/>
    <property type="evidence" value="ECO:0007669"/>
    <property type="project" value="UniProtKB-KW"/>
</dbReference>
<evidence type="ECO:0000256" key="2">
    <source>
        <dbReference type="SAM" id="MobiDB-lite"/>
    </source>
</evidence>
<dbReference type="InterPro" id="IPR045865">
    <property type="entry name" value="ACT-like_dom_sf"/>
</dbReference>
<feature type="non-terminal residue" evidence="4">
    <location>
        <position position="208"/>
    </location>
</feature>
<dbReference type="AlphaFoldDB" id="A0AAW0IEY1"/>
<sequence>MAMEEDNESCGSRPVQSPQRQSRQQKQKLEVYNEVLSRIRDLNCEEANLLGFDDQLWLHFNRFTSRYALDVNVDRAEDVLTHKRLLQLAEDPANRPAFDVRLVHVNMFAFTRLIHPPPTFGSSPNPEAPAIQGNKDNVEDEDSAISVTPYLSRPMHEITFSTIDKPKTLNQLTSLLSEIGLNIIEAHAFSTGDGFSLDVFVVDGWPRE</sequence>
<dbReference type="SUPFAM" id="SSF55021">
    <property type="entry name" value="ACT-like"/>
    <property type="match status" value="1"/>
</dbReference>
<dbReference type="InterPro" id="IPR002912">
    <property type="entry name" value="ACT_dom"/>
</dbReference>
<evidence type="ECO:0000256" key="1">
    <source>
        <dbReference type="ARBA" id="ARBA00022801"/>
    </source>
</evidence>
<evidence type="ECO:0000313" key="4">
    <source>
        <dbReference type="EMBL" id="KAK7812948.1"/>
    </source>
</evidence>
<keyword evidence="1" id="KW-0378">Hydrolase</keyword>
<accession>A0AAW0IEY1</accession>
<dbReference type="PANTHER" id="PTHR47320:SF1">
    <property type="entry name" value="BIFUNCTIONAL URIDYLYLTRANSFERASE_URIDYLYL-REMOVING ENZYME"/>
    <property type="match status" value="1"/>
</dbReference>
<organism evidence="4 5">
    <name type="scientific">Quercus suber</name>
    <name type="common">Cork oak</name>
    <dbReference type="NCBI Taxonomy" id="58331"/>
    <lineage>
        <taxon>Eukaryota</taxon>
        <taxon>Viridiplantae</taxon>
        <taxon>Streptophyta</taxon>
        <taxon>Embryophyta</taxon>
        <taxon>Tracheophyta</taxon>
        <taxon>Spermatophyta</taxon>
        <taxon>Magnoliopsida</taxon>
        <taxon>eudicotyledons</taxon>
        <taxon>Gunneridae</taxon>
        <taxon>Pentapetalae</taxon>
        <taxon>rosids</taxon>
        <taxon>fabids</taxon>
        <taxon>Fagales</taxon>
        <taxon>Fagaceae</taxon>
        <taxon>Quercus</taxon>
    </lineage>
</organism>
<gene>
    <name evidence="4" type="primary">STY17_1</name>
    <name evidence="4" type="ORF">CFP56_006425</name>
</gene>
<dbReference type="GO" id="GO:0008773">
    <property type="term" value="F:[protein-PII] uridylyltransferase activity"/>
    <property type="evidence" value="ECO:0007669"/>
    <property type="project" value="InterPro"/>
</dbReference>
<dbReference type="PROSITE" id="PS51671">
    <property type="entry name" value="ACT"/>
    <property type="match status" value="1"/>
</dbReference>
<keyword evidence="5" id="KW-1185">Reference proteome</keyword>
<evidence type="ECO:0000259" key="3">
    <source>
        <dbReference type="PROSITE" id="PS51671"/>
    </source>
</evidence>
<feature type="domain" description="ACT" evidence="3">
    <location>
        <begin position="157"/>
        <end position="208"/>
    </location>
</feature>
<comment type="caution">
    <text evidence="4">The sequence shown here is derived from an EMBL/GenBank/DDBJ whole genome shotgun (WGS) entry which is preliminary data.</text>
</comment>
<feature type="compositionally biased region" description="Low complexity" evidence="2">
    <location>
        <begin position="12"/>
        <end position="24"/>
    </location>
</feature>
<protein>
    <submittedName>
        <fullName evidence="4">Serine/threonine-protein kinase sty17</fullName>
    </submittedName>
</protein>
<evidence type="ECO:0000313" key="5">
    <source>
        <dbReference type="Proteomes" id="UP000237347"/>
    </source>
</evidence>
<dbReference type="InterPro" id="IPR010043">
    <property type="entry name" value="UTase/UR"/>
</dbReference>
<dbReference type="GO" id="GO:0016301">
    <property type="term" value="F:kinase activity"/>
    <property type="evidence" value="ECO:0007669"/>
    <property type="project" value="UniProtKB-KW"/>
</dbReference>
<proteinExistence type="predicted"/>
<keyword evidence="4" id="KW-0808">Transferase</keyword>
<dbReference type="PANTHER" id="PTHR47320">
    <property type="entry name" value="BIFUNCTIONAL URIDYLYLTRANSFERASE/URIDYLYL-REMOVING ENZYME"/>
    <property type="match status" value="1"/>
</dbReference>
<feature type="region of interest" description="Disordered" evidence="2">
    <location>
        <begin position="119"/>
        <end position="142"/>
    </location>
</feature>
<keyword evidence="4" id="KW-0418">Kinase</keyword>
<name>A0AAW0IEY1_QUESU</name>
<dbReference type="Proteomes" id="UP000237347">
    <property type="component" value="Unassembled WGS sequence"/>
</dbReference>
<dbReference type="EMBL" id="PKMF04001350">
    <property type="protein sequence ID" value="KAK7812948.1"/>
    <property type="molecule type" value="Genomic_DNA"/>
</dbReference>